<dbReference type="Gene3D" id="3.80.10.10">
    <property type="entry name" value="Ribonuclease Inhibitor"/>
    <property type="match status" value="1"/>
</dbReference>
<dbReference type="OrthoDB" id="232968at2"/>
<protein>
    <submittedName>
        <fullName evidence="1">Uncharacterized protein</fullName>
    </submittedName>
</protein>
<sequence length="124" mass="14168">MERRPQSQPSTILLTLQKSLFPVITNLQTNGPFVNPINDDDIRLVAEYGYVQQLDLRGSAITSASVDLLADMKELNTVDLDDTPLTYDDIERLKERRPDLVVHYTFKDPKIGEMIEELLNRHGN</sequence>
<evidence type="ECO:0000313" key="2">
    <source>
        <dbReference type="Proteomes" id="UP000315750"/>
    </source>
</evidence>
<dbReference type="Proteomes" id="UP000315750">
    <property type="component" value="Chromosome"/>
</dbReference>
<keyword evidence="2" id="KW-1185">Reference proteome</keyword>
<dbReference type="AlphaFoldDB" id="A0A518AIU7"/>
<evidence type="ECO:0000313" key="1">
    <source>
        <dbReference type="EMBL" id="QDU54626.1"/>
    </source>
</evidence>
<dbReference type="KEGG" id="amuc:Pan181_08090"/>
<proteinExistence type="predicted"/>
<organism evidence="1 2">
    <name type="scientific">Aeoliella mucimassa</name>
    <dbReference type="NCBI Taxonomy" id="2527972"/>
    <lineage>
        <taxon>Bacteria</taxon>
        <taxon>Pseudomonadati</taxon>
        <taxon>Planctomycetota</taxon>
        <taxon>Planctomycetia</taxon>
        <taxon>Pirellulales</taxon>
        <taxon>Lacipirellulaceae</taxon>
        <taxon>Aeoliella</taxon>
    </lineage>
</organism>
<dbReference type="EMBL" id="CP036278">
    <property type="protein sequence ID" value="QDU54626.1"/>
    <property type="molecule type" value="Genomic_DNA"/>
</dbReference>
<gene>
    <name evidence="1" type="ORF">Pan181_08090</name>
</gene>
<name>A0A518AIU7_9BACT</name>
<dbReference type="InterPro" id="IPR032675">
    <property type="entry name" value="LRR_dom_sf"/>
</dbReference>
<accession>A0A518AIU7</accession>
<reference evidence="1 2" key="1">
    <citation type="submission" date="2019-02" db="EMBL/GenBank/DDBJ databases">
        <title>Deep-cultivation of Planctomycetes and their phenomic and genomic characterization uncovers novel biology.</title>
        <authorList>
            <person name="Wiegand S."/>
            <person name="Jogler M."/>
            <person name="Boedeker C."/>
            <person name="Pinto D."/>
            <person name="Vollmers J."/>
            <person name="Rivas-Marin E."/>
            <person name="Kohn T."/>
            <person name="Peeters S.H."/>
            <person name="Heuer A."/>
            <person name="Rast P."/>
            <person name="Oberbeckmann S."/>
            <person name="Bunk B."/>
            <person name="Jeske O."/>
            <person name="Meyerdierks A."/>
            <person name="Storesund J.E."/>
            <person name="Kallscheuer N."/>
            <person name="Luecker S."/>
            <person name="Lage O.M."/>
            <person name="Pohl T."/>
            <person name="Merkel B.J."/>
            <person name="Hornburger P."/>
            <person name="Mueller R.-W."/>
            <person name="Bruemmer F."/>
            <person name="Labrenz M."/>
            <person name="Spormann A.M."/>
            <person name="Op den Camp H."/>
            <person name="Overmann J."/>
            <person name="Amann R."/>
            <person name="Jetten M.S.M."/>
            <person name="Mascher T."/>
            <person name="Medema M.H."/>
            <person name="Devos D.P."/>
            <person name="Kaster A.-K."/>
            <person name="Ovreas L."/>
            <person name="Rohde M."/>
            <person name="Galperin M.Y."/>
            <person name="Jogler C."/>
        </authorList>
    </citation>
    <scope>NUCLEOTIDE SEQUENCE [LARGE SCALE GENOMIC DNA]</scope>
    <source>
        <strain evidence="1 2">Pan181</strain>
    </source>
</reference>